<feature type="transmembrane region" description="Helical" evidence="1">
    <location>
        <begin position="95"/>
        <end position="116"/>
    </location>
</feature>
<evidence type="ECO:0000313" key="2">
    <source>
        <dbReference type="EMBL" id="RAR78002.1"/>
    </source>
</evidence>
<accession>A0A328Z0K1</accession>
<evidence type="ECO:0008006" key="4">
    <source>
        <dbReference type="Google" id="ProtNLM"/>
    </source>
</evidence>
<feature type="transmembrane region" description="Helical" evidence="1">
    <location>
        <begin position="67"/>
        <end position="89"/>
    </location>
</feature>
<dbReference type="OrthoDB" id="8820343at2"/>
<keyword evidence="1" id="KW-0812">Transmembrane</keyword>
<evidence type="ECO:0000256" key="1">
    <source>
        <dbReference type="SAM" id="Phobius"/>
    </source>
</evidence>
<name>A0A328Z0K1_9BURK</name>
<dbReference type="RefSeq" id="WP_111878955.1">
    <property type="nucleotide sequence ID" value="NZ_CBCSGC010000012.1"/>
</dbReference>
<reference evidence="2 3" key="1">
    <citation type="submission" date="2018-06" db="EMBL/GenBank/DDBJ databases">
        <title>Genomic Encyclopedia of Archaeal and Bacterial Type Strains, Phase II (KMG-II): from individual species to whole genera.</title>
        <authorList>
            <person name="Goeker M."/>
        </authorList>
    </citation>
    <scope>NUCLEOTIDE SEQUENCE [LARGE SCALE GENOMIC DNA]</scope>
    <source>
        <strain evidence="2 3">CFPB 3232</strain>
    </source>
</reference>
<gene>
    <name evidence="2" type="ORF">AX018_103340</name>
</gene>
<dbReference type="AlphaFoldDB" id="A0A328Z0K1"/>
<keyword evidence="1" id="KW-1133">Transmembrane helix</keyword>
<protein>
    <recommendedName>
        <fullName evidence="4">DUF3325 domain-containing protein</fullName>
    </recommendedName>
</protein>
<keyword evidence="1" id="KW-0472">Membrane</keyword>
<dbReference type="EMBL" id="QLTA01000033">
    <property type="protein sequence ID" value="RAR78002.1"/>
    <property type="molecule type" value="Genomic_DNA"/>
</dbReference>
<dbReference type="Proteomes" id="UP000248856">
    <property type="component" value="Unassembled WGS sequence"/>
</dbReference>
<sequence>MNELLGASAALASLAALCQWARAVPTRAWGDGEGSPRARHGALAAALLTLALQGTAAVAAAGPAAGLALVPAAWMALGWGLTLAMNQWPEGSLRWARRLGAAGILGCVLGLAAQALRG</sequence>
<organism evidence="2 3">
    <name type="scientific">Paracidovorax anthurii</name>
    <dbReference type="NCBI Taxonomy" id="78229"/>
    <lineage>
        <taxon>Bacteria</taxon>
        <taxon>Pseudomonadati</taxon>
        <taxon>Pseudomonadota</taxon>
        <taxon>Betaproteobacteria</taxon>
        <taxon>Burkholderiales</taxon>
        <taxon>Comamonadaceae</taxon>
        <taxon>Paracidovorax</taxon>
    </lineage>
</organism>
<comment type="caution">
    <text evidence="2">The sequence shown here is derived from an EMBL/GenBank/DDBJ whole genome shotgun (WGS) entry which is preliminary data.</text>
</comment>
<proteinExistence type="predicted"/>
<keyword evidence="3" id="KW-1185">Reference proteome</keyword>
<evidence type="ECO:0000313" key="3">
    <source>
        <dbReference type="Proteomes" id="UP000248856"/>
    </source>
</evidence>